<dbReference type="GO" id="GO:0042602">
    <property type="term" value="F:riboflavin reductase (NADPH) activity"/>
    <property type="evidence" value="ECO:0007669"/>
    <property type="project" value="TreeGrafter"/>
</dbReference>
<dbReference type="PANTHER" id="PTHR43355:SF2">
    <property type="entry name" value="FLAVIN REDUCTASE (NADPH)"/>
    <property type="match status" value="1"/>
</dbReference>
<gene>
    <name evidence="2" type="ORF">ROA7023_04453</name>
</gene>
<name>A0A1Y5U080_9RHOB</name>
<dbReference type="InterPro" id="IPR036291">
    <property type="entry name" value="NAD(P)-bd_dom_sf"/>
</dbReference>
<proteinExistence type="predicted"/>
<dbReference type="InterPro" id="IPR016040">
    <property type="entry name" value="NAD(P)-bd_dom"/>
</dbReference>
<organism evidence="2 3">
    <name type="scientific">Roseisalinus antarcticus</name>
    <dbReference type="NCBI Taxonomy" id="254357"/>
    <lineage>
        <taxon>Bacteria</taxon>
        <taxon>Pseudomonadati</taxon>
        <taxon>Pseudomonadota</taxon>
        <taxon>Alphaproteobacteria</taxon>
        <taxon>Rhodobacterales</taxon>
        <taxon>Roseobacteraceae</taxon>
        <taxon>Roseisalinus</taxon>
    </lineage>
</organism>
<keyword evidence="3" id="KW-1185">Reference proteome</keyword>
<dbReference type="EMBL" id="FWFZ01000057">
    <property type="protein sequence ID" value="SLN77618.1"/>
    <property type="molecule type" value="Genomic_DNA"/>
</dbReference>
<reference evidence="2 3" key="1">
    <citation type="submission" date="2017-03" db="EMBL/GenBank/DDBJ databases">
        <authorList>
            <person name="Afonso C.L."/>
            <person name="Miller P.J."/>
            <person name="Scott M.A."/>
            <person name="Spackman E."/>
            <person name="Goraichik I."/>
            <person name="Dimitrov K.M."/>
            <person name="Suarez D.L."/>
            <person name="Swayne D.E."/>
        </authorList>
    </citation>
    <scope>NUCLEOTIDE SEQUENCE [LARGE SCALE GENOMIC DNA]</scope>
    <source>
        <strain evidence="2 3">CECT 7023</strain>
    </source>
</reference>
<evidence type="ECO:0000313" key="2">
    <source>
        <dbReference type="EMBL" id="SLN77618.1"/>
    </source>
</evidence>
<protein>
    <submittedName>
        <fullName evidence="2">NmrA-like family protein</fullName>
    </submittedName>
</protein>
<dbReference type="OrthoDB" id="7419852at2"/>
<evidence type="ECO:0000259" key="1">
    <source>
        <dbReference type="Pfam" id="PF13460"/>
    </source>
</evidence>
<dbReference type="Gene3D" id="3.40.50.720">
    <property type="entry name" value="NAD(P)-binding Rossmann-like Domain"/>
    <property type="match status" value="1"/>
</dbReference>
<accession>A0A1Y5U080</accession>
<evidence type="ECO:0000313" key="3">
    <source>
        <dbReference type="Proteomes" id="UP000193900"/>
    </source>
</evidence>
<dbReference type="SUPFAM" id="SSF51735">
    <property type="entry name" value="NAD(P)-binding Rossmann-fold domains"/>
    <property type="match status" value="1"/>
</dbReference>
<dbReference type="RefSeq" id="WP_019956959.1">
    <property type="nucleotide sequence ID" value="NZ_FWFZ01000057.1"/>
</dbReference>
<feature type="domain" description="NAD(P)-binding" evidence="1">
    <location>
        <begin position="7"/>
        <end position="203"/>
    </location>
</feature>
<dbReference type="InterPro" id="IPR051606">
    <property type="entry name" value="Polyketide_Oxido-like"/>
</dbReference>
<dbReference type="GO" id="GO:0004074">
    <property type="term" value="F:biliverdin reductase [NAD(P)H] activity"/>
    <property type="evidence" value="ECO:0007669"/>
    <property type="project" value="TreeGrafter"/>
</dbReference>
<dbReference type="Pfam" id="PF13460">
    <property type="entry name" value="NAD_binding_10"/>
    <property type="match status" value="1"/>
</dbReference>
<dbReference type="Proteomes" id="UP000193900">
    <property type="component" value="Unassembled WGS sequence"/>
</dbReference>
<dbReference type="PANTHER" id="PTHR43355">
    <property type="entry name" value="FLAVIN REDUCTASE (NADPH)"/>
    <property type="match status" value="1"/>
</dbReference>
<dbReference type="AlphaFoldDB" id="A0A1Y5U080"/>
<sequence length="216" mass="22765">MKIALFGATGGTGRAVIDLALKAGHQVTALARHADKLAPKVGLTVLQGDAMVSKDVVRTLADTDAVVVALGNSQNAFALLFGARRTTPRDICEAGTRNILAALGDGADRSVVVVSAFGVGATRNKLPFMFKLFYRLILREQIADKERQEALLRASNANYVVIQPVALTDKPASGKWTATPDGTLGGSEVSRHDLAAVILSELTVKTNTRQTISLSG</sequence>